<dbReference type="Proteomes" id="UP000289340">
    <property type="component" value="Chromosome 19"/>
</dbReference>
<gene>
    <name evidence="1" type="ORF">D0Y65_050928</name>
</gene>
<evidence type="ECO:0000313" key="1">
    <source>
        <dbReference type="EMBL" id="RZB47087.1"/>
    </source>
</evidence>
<comment type="caution">
    <text evidence="1">The sequence shown here is derived from an EMBL/GenBank/DDBJ whole genome shotgun (WGS) entry which is preliminary data.</text>
</comment>
<evidence type="ECO:0000313" key="2">
    <source>
        <dbReference type="Proteomes" id="UP000289340"/>
    </source>
</evidence>
<name>A0A445FE56_GLYSO</name>
<reference evidence="1 2" key="1">
    <citation type="submission" date="2018-09" db="EMBL/GenBank/DDBJ databases">
        <title>A high-quality reference genome of wild soybean provides a powerful tool to mine soybean genomes.</title>
        <authorList>
            <person name="Xie M."/>
            <person name="Chung C.Y.L."/>
            <person name="Li M.-W."/>
            <person name="Wong F.-L."/>
            <person name="Chan T.-F."/>
            <person name="Lam H.-M."/>
        </authorList>
    </citation>
    <scope>NUCLEOTIDE SEQUENCE [LARGE SCALE GENOMIC DNA]</scope>
    <source>
        <strain evidence="2">cv. W05</strain>
        <tissue evidence="1">Hypocotyl of etiolated seedlings</tissue>
    </source>
</reference>
<accession>A0A445FE56</accession>
<organism evidence="1 2">
    <name type="scientific">Glycine soja</name>
    <name type="common">Wild soybean</name>
    <dbReference type="NCBI Taxonomy" id="3848"/>
    <lineage>
        <taxon>Eukaryota</taxon>
        <taxon>Viridiplantae</taxon>
        <taxon>Streptophyta</taxon>
        <taxon>Embryophyta</taxon>
        <taxon>Tracheophyta</taxon>
        <taxon>Spermatophyta</taxon>
        <taxon>Magnoliopsida</taxon>
        <taxon>eudicotyledons</taxon>
        <taxon>Gunneridae</taxon>
        <taxon>Pentapetalae</taxon>
        <taxon>rosids</taxon>
        <taxon>fabids</taxon>
        <taxon>Fabales</taxon>
        <taxon>Fabaceae</taxon>
        <taxon>Papilionoideae</taxon>
        <taxon>50 kb inversion clade</taxon>
        <taxon>NPAAA clade</taxon>
        <taxon>indigoferoid/millettioid clade</taxon>
        <taxon>Phaseoleae</taxon>
        <taxon>Glycine</taxon>
        <taxon>Glycine subgen. Soja</taxon>
    </lineage>
</organism>
<proteinExistence type="predicted"/>
<protein>
    <submittedName>
        <fullName evidence="1">Uncharacterized protein</fullName>
    </submittedName>
</protein>
<keyword evidence="2" id="KW-1185">Reference proteome</keyword>
<dbReference type="EMBL" id="QZWG01000019">
    <property type="protein sequence ID" value="RZB47087.1"/>
    <property type="molecule type" value="Genomic_DNA"/>
</dbReference>
<sequence>MSHDEAKRFRFKVSPNWDDNVDLCAKDKATGIGSENVLDIDDLMSKEANKEEGAHSVSIDLEEISTTKKKTCKSRNGEKEGIVASMSEVASSLKVFAEVVL</sequence>
<dbReference type="AlphaFoldDB" id="A0A445FE56"/>